<dbReference type="AlphaFoldDB" id="A0AAV2EWT1"/>
<accession>A0AAV2EWT1</accession>
<name>A0AAV2EWT1_9ROSI</name>
<feature type="region of interest" description="Disordered" evidence="1">
    <location>
        <begin position="1"/>
        <end position="23"/>
    </location>
</feature>
<keyword evidence="3" id="KW-1185">Reference proteome</keyword>
<evidence type="ECO:0000313" key="2">
    <source>
        <dbReference type="EMBL" id="CAL1390349.1"/>
    </source>
</evidence>
<proteinExistence type="predicted"/>
<sequence length="71" mass="7580">MGHLDHPLRHSTNRRQGEVDSEIGDLAKGLDFGIGNRRSFSRRQSIIAYGCSIVGGEASGSPSPPWSSSPS</sequence>
<organism evidence="2 3">
    <name type="scientific">Linum trigynum</name>
    <dbReference type="NCBI Taxonomy" id="586398"/>
    <lineage>
        <taxon>Eukaryota</taxon>
        <taxon>Viridiplantae</taxon>
        <taxon>Streptophyta</taxon>
        <taxon>Embryophyta</taxon>
        <taxon>Tracheophyta</taxon>
        <taxon>Spermatophyta</taxon>
        <taxon>Magnoliopsida</taxon>
        <taxon>eudicotyledons</taxon>
        <taxon>Gunneridae</taxon>
        <taxon>Pentapetalae</taxon>
        <taxon>rosids</taxon>
        <taxon>fabids</taxon>
        <taxon>Malpighiales</taxon>
        <taxon>Linaceae</taxon>
        <taxon>Linum</taxon>
    </lineage>
</organism>
<evidence type="ECO:0000313" key="3">
    <source>
        <dbReference type="Proteomes" id="UP001497516"/>
    </source>
</evidence>
<dbReference type="Proteomes" id="UP001497516">
    <property type="component" value="Chromosome 5"/>
</dbReference>
<protein>
    <submittedName>
        <fullName evidence="2">Uncharacterized protein</fullName>
    </submittedName>
</protein>
<reference evidence="2 3" key="1">
    <citation type="submission" date="2024-04" db="EMBL/GenBank/DDBJ databases">
        <authorList>
            <person name="Fracassetti M."/>
        </authorList>
    </citation>
    <scope>NUCLEOTIDE SEQUENCE [LARGE SCALE GENOMIC DNA]</scope>
</reference>
<evidence type="ECO:0000256" key="1">
    <source>
        <dbReference type="SAM" id="MobiDB-lite"/>
    </source>
</evidence>
<gene>
    <name evidence="2" type="ORF">LTRI10_LOCUS31143</name>
</gene>
<dbReference type="EMBL" id="OZ034818">
    <property type="protein sequence ID" value="CAL1390349.1"/>
    <property type="molecule type" value="Genomic_DNA"/>
</dbReference>